<dbReference type="EMBL" id="WIXE01003114">
    <property type="protein sequence ID" value="KAK5984230.1"/>
    <property type="molecule type" value="Genomic_DNA"/>
</dbReference>
<evidence type="ECO:0000313" key="2">
    <source>
        <dbReference type="EMBL" id="KAK5984230.1"/>
    </source>
</evidence>
<dbReference type="GO" id="GO:0005737">
    <property type="term" value="C:cytoplasm"/>
    <property type="evidence" value="ECO:0007669"/>
    <property type="project" value="TreeGrafter"/>
</dbReference>
<dbReference type="Gene3D" id="1.10.390.10">
    <property type="entry name" value="Neutral Protease Domain 2"/>
    <property type="match status" value="1"/>
</dbReference>
<gene>
    <name evidence="2" type="ORF">GCK32_021428</name>
</gene>
<dbReference type="InterPro" id="IPR027268">
    <property type="entry name" value="Peptidase_M4/M1_CTD_sf"/>
</dbReference>
<sequence length="71" mass="7639">MSYEAVANFGENKKSMLVDTIERALQADSLATSHPLSLKIDKSVEVDEAFDTISYDKGASLLGMIAALMGE</sequence>
<dbReference type="GO" id="GO:0008270">
    <property type="term" value="F:zinc ion binding"/>
    <property type="evidence" value="ECO:0007669"/>
    <property type="project" value="InterPro"/>
</dbReference>
<dbReference type="InterPro" id="IPR050344">
    <property type="entry name" value="Peptidase_M1_aminopeptidases"/>
</dbReference>
<dbReference type="Proteomes" id="UP001331761">
    <property type="component" value="Unassembled WGS sequence"/>
</dbReference>
<dbReference type="InterPro" id="IPR014782">
    <property type="entry name" value="Peptidase_M1_dom"/>
</dbReference>
<feature type="non-terminal residue" evidence="2">
    <location>
        <position position="71"/>
    </location>
</feature>
<dbReference type="GO" id="GO:0042277">
    <property type="term" value="F:peptide binding"/>
    <property type="evidence" value="ECO:0007669"/>
    <property type="project" value="TreeGrafter"/>
</dbReference>
<dbReference type="Pfam" id="PF01433">
    <property type="entry name" value="Peptidase_M1"/>
    <property type="match status" value="1"/>
</dbReference>
<dbReference type="SUPFAM" id="SSF55486">
    <property type="entry name" value="Metalloproteases ('zincins'), catalytic domain"/>
    <property type="match status" value="1"/>
</dbReference>
<dbReference type="GO" id="GO:0005615">
    <property type="term" value="C:extracellular space"/>
    <property type="evidence" value="ECO:0007669"/>
    <property type="project" value="TreeGrafter"/>
</dbReference>
<dbReference type="PANTHER" id="PTHR11533:SF301">
    <property type="entry name" value="AMINOPEPTIDASE"/>
    <property type="match status" value="1"/>
</dbReference>
<reference evidence="2 3" key="1">
    <citation type="submission" date="2019-10" db="EMBL/GenBank/DDBJ databases">
        <title>Assembly and Annotation for the nematode Trichostrongylus colubriformis.</title>
        <authorList>
            <person name="Martin J."/>
        </authorList>
    </citation>
    <scope>NUCLEOTIDE SEQUENCE [LARGE SCALE GENOMIC DNA]</scope>
    <source>
        <strain evidence="2">G859</strain>
        <tissue evidence="2">Whole worm</tissue>
    </source>
</reference>
<accession>A0AAN8G0P9</accession>
<dbReference type="GO" id="GO:0006508">
    <property type="term" value="P:proteolysis"/>
    <property type="evidence" value="ECO:0007669"/>
    <property type="project" value="TreeGrafter"/>
</dbReference>
<evidence type="ECO:0000259" key="1">
    <source>
        <dbReference type="Pfam" id="PF01433"/>
    </source>
</evidence>
<evidence type="ECO:0000313" key="3">
    <source>
        <dbReference type="Proteomes" id="UP001331761"/>
    </source>
</evidence>
<protein>
    <recommendedName>
        <fullName evidence="1">Peptidase M1 membrane alanine aminopeptidase domain-containing protein</fullName>
    </recommendedName>
</protein>
<dbReference type="GO" id="GO:0070006">
    <property type="term" value="F:metalloaminopeptidase activity"/>
    <property type="evidence" value="ECO:0007669"/>
    <property type="project" value="TreeGrafter"/>
</dbReference>
<organism evidence="2 3">
    <name type="scientific">Trichostrongylus colubriformis</name>
    <name type="common">Black scour worm</name>
    <dbReference type="NCBI Taxonomy" id="6319"/>
    <lineage>
        <taxon>Eukaryota</taxon>
        <taxon>Metazoa</taxon>
        <taxon>Ecdysozoa</taxon>
        <taxon>Nematoda</taxon>
        <taxon>Chromadorea</taxon>
        <taxon>Rhabditida</taxon>
        <taxon>Rhabditina</taxon>
        <taxon>Rhabditomorpha</taxon>
        <taxon>Strongyloidea</taxon>
        <taxon>Trichostrongylidae</taxon>
        <taxon>Trichostrongylus</taxon>
    </lineage>
</organism>
<proteinExistence type="predicted"/>
<dbReference type="PANTHER" id="PTHR11533">
    <property type="entry name" value="PROTEASE M1 ZINC METALLOPROTEASE"/>
    <property type="match status" value="1"/>
</dbReference>
<dbReference type="GO" id="GO:0043171">
    <property type="term" value="P:peptide catabolic process"/>
    <property type="evidence" value="ECO:0007669"/>
    <property type="project" value="TreeGrafter"/>
</dbReference>
<dbReference type="AlphaFoldDB" id="A0AAN8G0P9"/>
<keyword evidence="3" id="KW-1185">Reference proteome</keyword>
<name>A0AAN8G0P9_TRICO</name>
<dbReference type="GO" id="GO:0016020">
    <property type="term" value="C:membrane"/>
    <property type="evidence" value="ECO:0007669"/>
    <property type="project" value="TreeGrafter"/>
</dbReference>
<feature type="domain" description="Peptidase M1 membrane alanine aminopeptidase" evidence="1">
    <location>
        <begin position="12"/>
        <end position="71"/>
    </location>
</feature>
<comment type="caution">
    <text evidence="2">The sequence shown here is derived from an EMBL/GenBank/DDBJ whole genome shotgun (WGS) entry which is preliminary data.</text>
</comment>